<evidence type="ECO:0000313" key="9">
    <source>
        <dbReference type="EMBL" id="SHK27004.1"/>
    </source>
</evidence>
<dbReference type="GO" id="GO:0016829">
    <property type="term" value="F:lyase activity"/>
    <property type="evidence" value="ECO:0007669"/>
    <property type="project" value="UniProtKB-KW"/>
</dbReference>
<dbReference type="GO" id="GO:0046872">
    <property type="term" value="F:metal ion binding"/>
    <property type="evidence" value="ECO:0007669"/>
    <property type="project" value="UniProtKB-KW"/>
</dbReference>
<dbReference type="Proteomes" id="UP000003751">
    <property type="component" value="Unassembled WGS sequence"/>
</dbReference>
<evidence type="ECO:0000259" key="7">
    <source>
        <dbReference type="Pfam" id="PF18069"/>
    </source>
</evidence>
<feature type="region of interest" description="Disordered" evidence="5">
    <location>
        <begin position="322"/>
        <end position="351"/>
    </location>
</feature>
<evidence type="ECO:0000256" key="3">
    <source>
        <dbReference type="ARBA" id="ARBA00023239"/>
    </source>
</evidence>
<dbReference type="CDD" id="cd03416">
    <property type="entry name" value="CbiX_SirB_N"/>
    <property type="match status" value="2"/>
</dbReference>
<dbReference type="PATRIC" id="fig|797209.4.peg.3408"/>
<keyword evidence="4" id="KW-0170">Cobalt</keyword>
<dbReference type="SMR" id="E7QXE2"/>
<reference evidence="9" key="2">
    <citation type="submission" date="2016-11" db="EMBL/GenBank/DDBJ databases">
        <authorList>
            <person name="Jaros S."/>
            <person name="Januszkiewicz K."/>
            <person name="Wedrychowicz H."/>
        </authorList>
    </citation>
    <scope>NUCLEOTIDE SEQUENCE [LARGE SCALE GENOMIC DNA]</scope>
    <source>
        <strain evidence="9">DX253</strain>
    </source>
</reference>
<dbReference type="Gene3D" id="3.30.1360.190">
    <property type="match status" value="1"/>
</dbReference>
<keyword evidence="2" id="KW-0479">Metal-binding</keyword>
<dbReference type="Gene3D" id="3.40.50.1400">
    <property type="match status" value="2"/>
</dbReference>
<dbReference type="Pfam" id="PF01903">
    <property type="entry name" value="CbiX"/>
    <property type="match status" value="2"/>
</dbReference>
<keyword evidence="1" id="KW-0169">Cobalamin biosynthesis</keyword>
<evidence type="ECO:0000259" key="6">
    <source>
        <dbReference type="Pfam" id="PF18009"/>
    </source>
</evidence>
<dbReference type="eggNOG" id="arCOG02246">
    <property type="taxonomic scope" value="Archaea"/>
</dbReference>
<proteinExistence type="predicted"/>
<dbReference type="Gene3D" id="3.30.70.2320">
    <property type="match status" value="1"/>
</dbReference>
<organism evidence="8 10">
    <name type="scientific">Haladaptatus paucihalophilus DX253</name>
    <dbReference type="NCBI Taxonomy" id="797209"/>
    <lineage>
        <taxon>Archaea</taxon>
        <taxon>Methanobacteriati</taxon>
        <taxon>Methanobacteriota</taxon>
        <taxon>Stenosarchaea group</taxon>
        <taxon>Halobacteria</taxon>
        <taxon>Halobacteriales</taxon>
        <taxon>Haladaptataceae</taxon>
        <taxon>Haladaptatus</taxon>
    </lineage>
</organism>
<dbReference type="NCBIfam" id="NF002671">
    <property type="entry name" value="PRK02395.1-3"/>
    <property type="match status" value="1"/>
</dbReference>
<dbReference type="PANTHER" id="PTHR33542:SF3">
    <property type="entry name" value="SIROHYDROCHLORIN FERROCHELATASE, CHLOROPLASTIC"/>
    <property type="match status" value="1"/>
</dbReference>
<dbReference type="SUPFAM" id="SSF53800">
    <property type="entry name" value="Chelatase"/>
    <property type="match status" value="1"/>
</dbReference>
<dbReference type="Pfam" id="PF18009">
    <property type="entry name" value="Fer4_23"/>
    <property type="match status" value="1"/>
</dbReference>
<sequence length="508" mass="56586">MTADTALVLVGHGSHRNSGSARPVYDHADELRSRGIFAEVREAFWKEAPSLRNVLRTVESTDVVVVPLFTSEGYFTEQVLPRELRLTDEWDLDVDKRVRYADPVGTHESMADVIVERAEHVTGDPSVGPGVGLAIVGHGTERNPRSAKATRDHANAIDHRERFDEVRALFMDQAPYIDDLTDHFESDELVVVPLFVADGYHTQEDIPEDIGLTDDAESGYPVPADVDGKRVWYSGAVGTEPLVADVVIERARATLDDGDEPVETTEQADDAERSEAETARDAFLGWLADGESDESHDATRTWGQLTITTTRTADGNRRYEIRHVEDRSAESDELDSHADPEETRDAVRFSDDGEYRPLATAATLPTGWVCSDLDADELLRAVEFVYPATISNWYRERNGELDVSHFRETAERQTGVYADVEDIGREALDHAVEACCVDSQCSARREWDAADADEIAVPRGDGEFPCREPCSLFIAKVREFQKMEECGEDDAEDGYRARYRSARSGGRT</sequence>
<gene>
    <name evidence="9" type="ORF">SAMN05444342_1160</name>
    <name evidence="8" type="ORF">ZOD2009_17403</name>
</gene>
<dbReference type="InterPro" id="IPR041346">
    <property type="entry name" value="DR2241_Fer4"/>
</dbReference>
<dbReference type="InterPro" id="IPR050963">
    <property type="entry name" value="Sirohydro_Cobaltochel/CbiX"/>
</dbReference>
<dbReference type="Proteomes" id="UP000184203">
    <property type="component" value="Unassembled WGS sequence"/>
</dbReference>
<evidence type="ECO:0000256" key="2">
    <source>
        <dbReference type="ARBA" id="ARBA00022723"/>
    </source>
</evidence>
<dbReference type="InterPro" id="IPR002762">
    <property type="entry name" value="CbiX-like"/>
</dbReference>
<dbReference type="GO" id="GO:0009236">
    <property type="term" value="P:cobalamin biosynthetic process"/>
    <property type="evidence" value="ECO:0007669"/>
    <property type="project" value="UniProtKB-KW"/>
</dbReference>
<feature type="compositionally biased region" description="Acidic residues" evidence="5">
    <location>
        <begin position="256"/>
        <end position="269"/>
    </location>
</feature>
<feature type="domain" description="DR2241 4Fe-4S iron-sulfur cluster binding" evidence="6">
    <location>
        <begin position="399"/>
        <end position="479"/>
    </location>
</feature>
<accession>E7QXE2</accession>
<evidence type="ECO:0000313" key="8">
    <source>
        <dbReference type="EMBL" id="EFW90945.1"/>
    </source>
</evidence>
<protein>
    <submittedName>
        <fullName evidence="9">Sirohydrochlorin cobaltochelatase</fullName>
    </submittedName>
</protein>
<feature type="region of interest" description="Disordered" evidence="5">
    <location>
        <begin position="255"/>
        <end position="277"/>
    </location>
</feature>
<dbReference type="AlphaFoldDB" id="E7QXE2"/>
<feature type="domain" description="DR2241 stabilising" evidence="7">
    <location>
        <begin position="296"/>
        <end position="397"/>
    </location>
</feature>
<dbReference type="PANTHER" id="PTHR33542">
    <property type="entry name" value="SIROHYDROCHLORIN FERROCHELATASE, CHLOROPLASTIC"/>
    <property type="match status" value="1"/>
</dbReference>
<evidence type="ECO:0000256" key="5">
    <source>
        <dbReference type="SAM" id="MobiDB-lite"/>
    </source>
</evidence>
<dbReference type="Pfam" id="PF18069">
    <property type="entry name" value="DR2241"/>
    <property type="match status" value="1"/>
</dbReference>
<reference evidence="11" key="3">
    <citation type="submission" date="2016-11" db="EMBL/GenBank/DDBJ databases">
        <authorList>
            <person name="Varghese N."/>
            <person name="Submissions S."/>
        </authorList>
    </citation>
    <scope>NUCLEOTIDE SEQUENCE [LARGE SCALE GENOMIC DNA]</scope>
    <source>
        <strain evidence="11">DX253</strain>
    </source>
</reference>
<keyword evidence="11" id="KW-1185">Reference proteome</keyword>
<dbReference type="EMBL" id="FRAN01000001">
    <property type="protein sequence ID" value="SHK27004.1"/>
    <property type="molecule type" value="Genomic_DNA"/>
</dbReference>
<dbReference type="EMBL" id="AEMG01000019">
    <property type="protein sequence ID" value="EFW90945.1"/>
    <property type="molecule type" value="Genomic_DNA"/>
</dbReference>
<dbReference type="InterPro" id="IPR041181">
    <property type="entry name" value="DR2241_middle"/>
</dbReference>
<name>E7QXE2_HALPU</name>
<keyword evidence="3" id="KW-0456">Lyase</keyword>
<dbReference type="STRING" id="797209.GCA_000376445_02960"/>
<evidence type="ECO:0000313" key="11">
    <source>
        <dbReference type="Proteomes" id="UP000184203"/>
    </source>
</evidence>
<evidence type="ECO:0000256" key="4">
    <source>
        <dbReference type="ARBA" id="ARBA00023285"/>
    </source>
</evidence>
<evidence type="ECO:0000256" key="1">
    <source>
        <dbReference type="ARBA" id="ARBA00022573"/>
    </source>
</evidence>
<reference evidence="8 10" key="1">
    <citation type="journal article" date="2014" name="ISME J.">
        <title>Trehalose/2-sulfotrehalose biosynthesis and glycine-betaine uptake are widely spread mechanisms for osmoadaptation in the Halobacteriales.</title>
        <authorList>
            <person name="Youssef N.H."/>
            <person name="Savage-Ashlock K.N."/>
            <person name="McCully A.L."/>
            <person name="Luedtke B."/>
            <person name="Shaw E.I."/>
            <person name="Hoff W.D."/>
            <person name="Elshahed M.S."/>
        </authorList>
    </citation>
    <scope>NUCLEOTIDE SEQUENCE [LARGE SCALE GENOMIC DNA]</scope>
    <source>
        <strain evidence="8 10">DX253</strain>
    </source>
</reference>
<dbReference type="eggNOG" id="arCOG04644">
    <property type="taxonomic scope" value="Archaea"/>
</dbReference>
<evidence type="ECO:0000313" key="10">
    <source>
        <dbReference type="Proteomes" id="UP000003751"/>
    </source>
</evidence>
<dbReference type="NCBIfam" id="NF002670">
    <property type="entry name" value="PRK02395.1-1"/>
    <property type="match status" value="1"/>
</dbReference>
<dbReference type="OrthoDB" id="11653at2157"/>